<dbReference type="SUPFAM" id="SSF89028">
    <property type="entry name" value="Cobalamin adenosyltransferase-like"/>
    <property type="match status" value="1"/>
</dbReference>
<comment type="pathway">
    <text evidence="4">Cofactor biosynthesis; adenosylcobalamin biosynthesis; adenosylcobalamin from cob(II)yrinate a,c-diamide: step 2/7.</text>
</comment>
<accession>A0ABX4YLY1</accession>
<keyword evidence="2 4" id="KW-0547">Nucleotide-binding</keyword>
<evidence type="ECO:0000313" key="7">
    <source>
        <dbReference type="Proteomes" id="UP000094669"/>
    </source>
</evidence>
<keyword evidence="4" id="KW-0169">Cobalamin biosynthesis</keyword>
<organism evidence="6 7">
    <name type="scientific">Leptospira inadai serovar Lyme</name>
    <dbReference type="NCBI Taxonomy" id="293084"/>
    <lineage>
        <taxon>Bacteria</taxon>
        <taxon>Pseudomonadati</taxon>
        <taxon>Spirochaetota</taxon>
        <taxon>Spirochaetia</taxon>
        <taxon>Leptospirales</taxon>
        <taxon>Leptospiraceae</taxon>
        <taxon>Leptospira</taxon>
    </lineage>
</organism>
<dbReference type="Proteomes" id="UP000094669">
    <property type="component" value="Unassembled WGS sequence"/>
</dbReference>
<comment type="similarity">
    <text evidence="4">Belongs to the Cob(I)alamin adenosyltransferase family.</text>
</comment>
<sequence>MKIYTKKGDSGTTSLANGLRVSKADDRVELYGTADELNSSLGVASAFLKSDSKLRASLERIQNLLFELGSELAGYRKDDGTSCLLEEDTLQLEREIDEWQNSLTPLKHFILPGGSQASALLHVSRTLARRLERELVKAKDSRMEIHPETLKFLNRLSDHLFVAARYANFESNIKEPQWQSRAKGN</sequence>
<keyword evidence="7" id="KW-1185">Reference proteome</keyword>
<gene>
    <name evidence="6" type="ORF">BES34_004565</name>
</gene>
<dbReference type="InterPro" id="IPR036451">
    <property type="entry name" value="CblAdoTrfase-like_sf"/>
</dbReference>
<dbReference type="RefSeq" id="WP_020988412.1">
    <property type="nucleotide sequence ID" value="NZ_MCRM02000003.1"/>
</dbReference>
<dbReference type="EMBL" id="MCRM02000003">
    <property type="protein sequence ID" value="PNV76278.1"/>
    <property type="molecule type" value="Genomic_DNA"/>
</dbReference>
<comment type="caution">
    <text evidence="6">The sequence shown here is derived from an EMBL/GenBank/DDBJ whole genome shotgun (WGS) entry which is preliminary data.</text>
</comment>
<dbReference type="PANTHER" id="PTHR12213:SF0">
    <property type="entry name" value="CORRINOID ADENOSYLTRANSFERASE MMAB"/>
    <property type="match status" value="1"/>
</dbReference>
<evidence type="ECO:0000313" key="6">
    <source>
        <dbReference type="EMBL" id="PNV76278.1"/>
    </source>
</evidence>
<dbReference type="InterPro" id="IPR016030">
    <property type="entry name" value="CblAdoTrfase-like"/>
</dbReference>
<dbReference type="Gene3D" id="1.20.1200.10">
    <property type="entry name" value="Cobalamin adenosyltransferase-like"/>
    <property type="match status" value="1"/>
</dbReference>
<dbReference type="Pfam" id="PF01923">
    <property type="entry name" value="Cob_adeno_trans"/>
    <property type="match status" value="1"/>
</dbReference>
<evidence type="ECO:0000256" key="2">
    <source>
        <dbReference type="ARBA" id="ARBA00022741"/>
    </source>
</evidence>
<dbReference type="EC" id="2.5.1.17" evidence="4"/>
<dbReference type="InterPro" id="IPR029499">
    <property type="entry name" value="PduO-typ"/>
</dbReference>
<dbReference type="NCBIfam" id="TIGR00636">
    <property type="entry name" value="PduO_Nterm"/>
    <property type="match status" value="1"/>
</dbReference>
<evidence type="ECO:0000259" key="5">
    <source>
        <dbReference type="Pfam" id="PF01923"/>
    </source>
</evidence>
<comment type="catalytic activity">
    <reaction evidence="4">
        <text>2 cob(II)alamin + reduced [electron-transfer flavoprotein] + 2 ATP = 2 adenosylcob(III)alamin + 2 triphosphate + oxidized [electron-transfer flavoprotein] + 3 H(+)</text>
        <dbReference type="Rhea" id="RHEA:28671"/>
        <dbReference type="Rhea" id="RHEA-COMP:10685"/>
        <dbReference type="Rhea" id="RHEA-COMP:10686"/>
        <dbReference type="ChEBI" id="CHEBI:15378"/>
        <dbReference type="ChEBI" id="CHEBI:16304"/>
        <dbReference type="ChEBI" id="CHEBI:18036"/>
        <dbReference type="ChEBI" id="CHEBI:18408"/>
        <dbReference type="ChEBI" id="CHEBI:30616"/>
        <dbReference type="ChEBI" id="CHEBI:57692"/>
        <dbReference type="ChEBI" id="CHEBI:58307"/>
        <dbReference type="EC" id="2.5.1.17"/>
    </reaction>
</comment>
<evidence type="ECO:0000256" key="3">
    <source>
        <dbReference type="ARBA" id="ARBA00022840"/>
    </source>
</evidence>
<evidence type="ECO:0000256" key="4">
    <source>
        <dbReference type="RuleBase" id="RU366026"/>
    </source>
</evidence>
<comment type="catalytic activity">
    <reaction evidence="4">
        <text>2 cob(II)yrinate a,c diamide + reduced [electron-transfer flavoprotein] + 2 ATP = 2 adenosylcob(III)yrinate a,c-diamide + 2 triphosphate + oxidized [electron-transfer flavoprotein] + 3 H(+)</text>
        <dbReference type="Rhea" id="RHEA:11528"/>
        <dbReference type="Rhea" id="RHEA-COMP:10685"/>
        <dbReference type="Rhea" id="RHEA-COMP:10686"/>
        <dbReference type="ChEBI" id="CHEBI:15378"/>
        <dbReference type="ChEBI" id="CHEBI:18036"/>
        <dbReference type="ChEBI" id="CHEBI:30616"/>
        <dbReference type="ChEBI" id="CHEBI:57692"/>
        <dbReference type="ChEBI" id="CHEBI:58307"/>
        <dbReference type="ChEBI" id="CHEBI:58503"/>
        <dbReference type="ChEBI" id="CHEBI:58537"/>
        <dbReference type="EC" id="2.5.1.17"/>
    </reaction>
</comment>
<reference evidence="6" key="1">
    <citation type="submission" date="2018-01" db="EMBL/GenBank/DDBJ databases">
        <title>Genomic characterization of Leptospira inadai serogroup Lyme isolated from captured rat in Brazil and comparative analysis with human reference strain.</title>
        <authorList>
            <person name="Moreno L.Z."/>
            <person name="Loureiro A.P."/>
            <person name="Miraglia F."/>
            <person name="Kremer F.S."/>
            <person name="Eslabao M.R."/>
            <person name="Dellagostin O.A."/>
            <person name="Lilenbaum W."/>
            <person name="Moreno A.M."/>
        </authorList>
    </citation>
    <scope>NUCLEOTIDE SEQUENCE [LARGE SCALE GENOMIC DNA]</scope>
    <source>
        <strain evidence="6">M34/99</strain>
    </source>
</reference>
<evidence type="ECO:0000256" key="1">
    <source>
        <dbReference type="ARBA" id="ARBA00022679"/>
    </source>
</evidence>
<keyword evidence="1 4" id="KW-0808">Transferase</keyword>
<name>A0ABX4YLY1_9LEPT</name>
<dbReference type="PANTHER" id="PTHR12213">
    <property type="entry name" value="CORRINOID ADENOSYLTRANSFERASE"/>
    <property type="match status" value="1"/>
</dbReference>
<keyword evidence="3 4" id="KW-0067">ATP-binding</keyword>
<protein>
    <recommendedName>
        <fullName evidence="4">Corrinoid adenosyltransferase</fullName>
        <ecNumber evidence="4">2.5.1.17</ecNumber>
    </recommendedName>
    <alternativeName>
        <fullName evidence="4">Cob(II)alamin adenosyltransferase</fullName>
    </alternativeName>
    <alternativeName>
        <fullName evidence="4">Cob(II)yrinic acid a,c-diamide adenosyltransferase</fullName>
    </alternativeName>
    <alternativeName>
        <fullName evidence="4">Cobinamide/cobalamin adenosyltransferase</fullName>
    </alternativeName>
</protein>
<proteinExistence type="inferred from homology"/>
<feature type="domain" description="Cobalamin adenosyltransferase-like" evidence="5">
    <location>
        <begin position="3"/>
        <end position="167"/>
    </location>
</feature>